<keyword evidence="3 10" id="KW-0813">Transport</keyword>
<comment type="caution">
    <text evidence="12">The sequence shown here is derived from an EMBL/GenBank/DDBJ whole genome shotgun (WGS) entry which is preliminary data.</text>
</comment>
<evidence type="ECO:0000256" key="9">
    <source>
        <dbReference type="ARBA" id="ARBA00023251"/>
    </source>
</evidence>
<keyword evidence="6 10" id="KW-0812">Transmembrane</keyword>
<feature type="transmembrane region" description="Helical" evidence="10">
    <location>
        <begin position="33"/>
        <end position="58"/>
    </location>
</feature>
<evidence type="ECO:0000313" key="12">
    <source>
        <dbReference type="EMBL" id="TQL33957.1"/>
    </source>
</evidence>
<keyword evidence="13" id="KW-1185">Reference proteome</keyword>
<evidence type="ECO:0000256" key="8">
    <source>
        <dbReference type="ARBA" id="ARBA00023136"/>
    </source>
</evidence>
<feature type="transmembrane region" description="Helical" evidence="10">
    <location>
        <begin position="64"/>
        <end position="82"/>
    </location>
</feature>
<keyword evidence="7 10" id="KW-1133">Transmembrane helix</keyword>
<feature type="transmembrane region" description="Helical" evidence="10">
    <location>
        <begin position="185"/>
        <end position="203"/>
    </location>
</feature>
<dbReference type="AlphaFoldDB" id="A0A542XDQ4"/>
<evidence type="ECO:0000256" key="4">
    <source>
        <dbReference type="ARBA" id="ARBA00022475"/>
    </source>
</evidence>
<evidence type="ECO:0000259" key="11">
    <source>
        <dbReference type="PROSITE" id="PS51012"/>
    </source>
</evidence>
<proteinExistence type="inferred from homology"/>
<dbReference type="GO" id="GO:0140359">
    <property type="term" value="F:ABC-type transporter activity"/>
    <property type="evidence" value="ECO:0007669"/>
    <property type="project" value="InterPro"/>
</dbReference>
<dbReference type="OrthoDB" id="9789409at2"/>
<feature type="transmembrane region" description="Helical" evidence="10">
    <location>
        <begin position="242"/>
        <end position="261"/>
    </location>
</feature>
<feature type="transmembrane region" description="Helical" evidence="10">
    <location>
        <begin position="150"/>
        <end position="173"/>
    </location>
</feature>
<dbReference type="PANTHER" id="PTHR30413">
    <property type="entry name" value="INNER MEMBRANE TRANSPORT PERMEASE"/>
    <property type="match status" value="1"/>
</dbReference>
<dbReference type="PRINTS" id="PR00164">
    <property type="entry name" value="ABC2TRNSPORT"/>
</dbReference>
<dbReference type="Proteomes" id="UP000318336">
    <property type="component" value="Unassembled WGS sequence"/>
</dbReference>
<keyword evidence="9" id="KW-0046">Antibiotic resistance</keyword>
<dbReference type="EMBL" id="VFOK01000001">
    <property type="protein sequence ID" value="TQL33957.1"/>
    <property type="molecule type" value="Genomic_DNA"/>
</dbReference>
<dbReference type="GO" id="GO:0043190">
    <property type="term" value="C:ATP-binding cassette (ABC) transporter complex"/>
    <property type="evidence" value="ECO:0007669"/>
    <property type="project" value="InterPro"/>
</dbReference>
<dbReference type="GO" id="GO:0015920">
    <property type="term" value="P:lipopolysaccharide transport"/>
    <property type="evidence" value="ECO:0007669"/>
    <property type="project" value="TreeGrafter"/>
</dbReference>
<reference evidence="12 13" key="1">
    <citation type="submission" date="2019-06" db="EMBL/GenBank/DDBJ databases">
        <title>Sequencing the genomes of 1000 actinobacteria strains.</title>
        <authorList>
            <person name="Klenk H.-P."/>
        </authorList>
    </citation>
    <scope>NUCLEOTIDE SEQUENCE [LARGE SCALE GENOMIC DNA]</scope>
    <source>
        <strain evidence="12 13">DSM 24617</strain>
    </source>
</reference>
<keyword evidence="8 10" id="KW-0472">Membrane</keyword>
<evidence type="ECO:0000313" key="13">
    <source>
        <dbReference type="Proteomes" id="UP000318336"/>
    </source>
</evidence>
<dbReference type="GO" id="GO:0046677">
    <property type="term" value="P:response to antibiotic"/>
    <property type="evidence" value="ECO:0007669"/>
    <property type="project" value="UniProtKB-KW"/>
</dbReference>
<dbReference type="InterPro" id="IPR047817">
    <property type="entry name" value="ABC2_TM_bact-type"/>
</dbReference>
<evidence type="ECO:0000256" key="5">
    <source>
        <dbReference type="ARBA" id="ARBA00022519"/>
    </source>
</evidence>
<organism evidence="12 13">
    <name type="scientific">Barrientosiimonas humi</name>
    <dbReference type="NCBI Taxonomy" id="999931"/>
    <lineage>
        <taxon>Bacteria</taxon>
        <taxon>Bacillati</taxon>
        <taxon>Actinomycetota</taxon>
        <taxon>Actinomycetes</taxon>
        <taxon>Micrococcales</taxon>
        <taxon>Dermacoccaceae</taxon>
        <taxon>Barrientosiimonas</taxon>
    </lineage>
</organism>
<gene>
    <name evidence="12" type="ORF">FB554_2114</name>
</gene>
<keyword evidence="5" id="KW-0997">Cell inner membrane</keyword>
<dbReference type="RefSeq" id="WP_142005916.1">
    <property type="nucleotide sequence ID" value="NZ_CAJTBP010000001.1"/>
</dbReference>
<feature type="transmembrane region" description="Helical" evidence="10">
    <location>
        <begin position="115"/>
        <end position="138"/>
    </location>
</feature>
<dbReference type="InterPro" id="IPR013525">
    <property type="entry name" value="ABC2_TM"/>
</dbReference>
<dbReference type="PANTHER" id="PTHR30413:SF8">
    <property type="entry name" value="TRANSPORT PERMEASE PROTEIN"/>
    <property type="match status" value="1"/>
</dbReference>
<keyword evidence="4 10" id="KW-1003">Cell membrane</keyword>
<evidence type="ECO:0000256" key="7">
    <source>
        <dbReference type="ARBA" id="ARBA00022989"/>
    </source>
</evidence>
<sequence length="272" mass="31677">MDLTTRLARIWEHRNVLDTLVRRDLRVRYARSWLGYLWTLIDPLAMGLVYFFVFGVLLGSRQVPGMPFIVFLMAGMLPWNWFNACINESSRALLSERLLVRSTNLPRELWVVRVVLAKGVEFLLSMPILFLFAGWYIARGEMSLDWQLVWILPALVIQLMLCIGMGLVMAPITTLVDDFIRIVRIVLRMLFYFTPIVYSLQLVEERAPWAQPFMALNPMVGITDMYRAGLTEHSSYQPFHTAWLSAFVIAAVWLAFGMWFFRKFEPTVLKEI</sequence>
<comment type="subcellular location">
    <subcellularLocation>
        <location evidence="1">Cell inner membrane</location>
        <topology evidence="1">Multi-pass membrane protein</topology>
    </subcellularLocation>
    <subcellularLocation>
        <location evidence="10">Cell membrane</location>
        <topology evidence="10">Multi-pass membrane protein</topology>
    </subcellularLocation>
</comment>
<dbReference type="InterPro" id="IPR000412">
    <property type="entry name" value="ABC_2_transport"/>
</dbReference>
<protein>
    <recommendedName>
        <fullName evidence="10">Transport permease protein</fullName>
    </recommendedName>
</protein>
<name>A0A542XDQ4_9MICO</name>
<accession>A0A542XDQ4</accession>
<evidence type="ECO:0000256" key="6">
    <source>
        <dbReference type="ARBA" id="ARBA00022692"/>
    </source>
</evidence>
<evidence type="ECO:0000256" key="3">
    <source>
        <dbReference type="ARBA" id="ARBA00022448"/>
    </source>
</evidence>
<feature type="domain" description="ABC transmembrane type-2" evidence="11">
    <location>
        <begin position="34"/>
        <end position="264"/>
    </location>
</feature>
<evidence type="ECO:0000256" key="10">
    <source>
        <dbReference type="RuleBase" id="RU361157"/>
    </source>
</evidence>
<evidence type="ECO:0000256" key="1">
    <source>
        <dbReference type="ARBA" id="ARBA00004429"/>
    </source>
</evidence>
<evidence type="ECO:0000256" key="2">
    <source>
        <dbReference type="ARBA" id="ARBA00007783"/>
    </source>
</evidence>
<comment type="similarity">
    <text evidence="2 10">Belongs to the ABC-2 integral membrane protein family.</text>
</comment>
<dbReference type="Pfam" id="PF01061">
    <property type="entry name" value="ABC2_membrane"/>
    <property type="match status" value="1"/>
</dbReference>
<dbReference type="PROSITE" id="PS51012">
    <property type="entry name" value="ABC_TM2"/>
    <property type="match status" value="1"/>
</dbReference>